<dbReference type="PROSITE" id="PS50118">
    <property type="entry name" value="HMG_BOX_2"/>
    <property type="match status" value="1"/>
</dbReference>
<feature type="DNA-binding region" description="HMG box" evidence="2">
    <location>
        <begin position="60"/>
        <end position="128"/>
    </location>
</feature>
<dbReference type="InterPro" id="IPR050342">
    <property type="entry name" value="HMGB"/>
</dbReference>
<sequence length="564" mass="62738">MRISSAVSQDHGKDAIIDYDLSTEYEGLGRRSTMPPTVTVTPTLAGRKRKARKHKPKDYPKRPLNAYNIFFKETRCKILQEHGKTDFQELVRKVSALWKEVTPEDKAKVDAAASKDLARYQMQVNLYERIVPMKNNSISEKKRKIEETQETDTTSDLEHLVTVCSGDSPSSTVDTESHHETNDDGEREREKNSFPVKNVRVPSIVPDASFVETGQKLPGSSQSALTLTSTELQLAHHRLEEEVDAIDDAISLQNPQSKMCGTSSTTAAAALVGGSYGVRNPAGAKLTPTALEIQQHGFPDTWCGGGVGLGNLGGKPAPIRSELGTRRLVAGIAGDTRTTSDEVVLRKRLDRDMDTMATIGEALERRNRRAHFEALIAMASKEVELRKRLSLWKISMSSLNQTNDLVEEQRRLELEAELNFARSNFIADRDFVPASSELELRIRLGLSTSGVTERQVLASREAEIRNSLGIGKNPSVISNEGEMRTQMLMALAQTRRSASEAGLRNCLAMHRKQDLLDHSRSRPIGIGNIYEETILREEMIRQQELLRIARLSRGTPPFLYGGHS</sequence>
<dbReference type="PANTHER" id="PTHR48112">
    <property type="entry name" value="HIGH MOBILITY GROUP PROTEIN DSP1"/>
    <property type="match status" value="1"/>
</dbReference>
<feature type="region of interest" description="Disordered" evidence="3">
    <location>
        <begin position="164"/>
        <end position="193"/>
    </location>
</feature>
<name>A0A7S4AX38_9STRA</name>
<dbReference type="EMBL" id="HBIX01034631">
    <property type="protein sequence ID" value="CAE0729838.1"/>
    <property type="molecule type" value="Transcribed_RNA"/>
</dbReference>
<dbReference type="PANTHER" id="PTHR48112:SF22">
    <property type="entry name" value="MITOCHONDRIAL TRANSCRIPTION FACTOR A, ISOFORM B"/>
    <property type="match status" value="1"/>
</dbReference>
<proteinExistence type="predicted"/>
<evidence type="ECO:0000259" key="4">
    <source>
        <dbReference type="PROSITE" id="PS50118"/>
    </source>
</evidence>
<evidence type="ECO:0000313" key="5">
    <source>
        <dbReference type="EMBL" id="CAE0729838.1"/>
    </source>
</evidence>
<dbReference type="Pfam" id="PF00505">
    <property type="entry name" value="HMG_box"/>
    <property type="match status" value="1"/>
</dbReference>
<dbReference type="GO" id="GO:0005634">
    <property type="term" value="C:nucleus"/>
    <property type="evidence" value="ECO:0007669"/>
    <property type="project" value="UniProtKB-UniRule"/>
</dbReference>
<feature type="compositionally biased region" description="Basic and acidic residues" evidence="3">
    <location>
        <begin position="175"/>
        <end position="192"/>
    </location>
</feature>
<organism evidence="5">
    <name type="scientific">Pseudo-nitzschia australis</name>
    <dbReference type="NCBI Taxonomy" id="44445"/>
    <lineage>
        <taxon>Eukaryota</taxon>
        <taxon>Sar</taxon>
        <taxon>Stramenopiles</taxon>
        <taxon>Ochrophyta</taxon>
        <taxon>Bacillariophyta</taxon>
        <taxon>Bacillariophyceae</taxon>
        <taxon>Bacillariophycidae</taxon>
        <taxon>Bacillariales</taxon>
        <taxon>Bacillariaceae</taxon>
        <taxon>Pseudo-nitzschia</taxon>
    </lineage>
</organism>
<dbReference type="SMART" id="SM00398">
    <property type="entry name" value="HMG"/>
    <property type="match status" value="1"/>
</dbReference>
<gene>
    <name evidence="5" type="ORF">PAUS00366_LOCUS22623</name>
</gene>
<keyword evidence="2" id="KW-0539">Nucleus</keyword>
<feature type="compositionally biased region" description="Polar residues" evidence="3">
    <location>
        <begin position="165"/>
        <end position="174"/>
    </location>
</feature>
<dbReference type="GO" id="GO:0003677">
    <property type="term" value="F:DNA binding"/>
    <property type="evidence" value="ECO:0007669"/>
    <property type="project" value="UniProtKB-UniRule"/>
</dbReference>
<dbReference type="Gene3D" id="1.10.30.10">
    <property type="entry name" value="High mobility group box domain"/>
    <property type="match status" value="1"/>
</dbReference>
<dbReference type="SUPFAM" id="SSF47095">
    <property type="entry name" value="HMG-box"/>
    <property type="match status" value="1"/>
</dbReference>
<protein>
    <recommendedName>
        <fullName evidence="4">HMG box domain-containing protein</fullName>
    </recommendedName>
</protein>
<feature type="domain" description="HMG box" evidence="4">
    <location>
        <begin position="60"/>
        <end position="128"/>
    </location>
</feature>
<keyword evidence="1 2" id="KW-0238">DNA-binding</keyword>
<evidence type="ECO:0000256" key="1">
    <source>
        <dbReference type="ARBA" id="ARBA00023125"/>
    </source>
</evidence>
<reference evidence="5" key="1">
    <citation type="submission" date="2021-01" db="EMBL/GenBank/DDBJ databases">
        <authorList>
            <person name="Corre E."/>
            <person name="Pelletier E."/>
            <person name="Niang G."/>
            <person name="Scheremetjew M."/>
            <person name="Finn R."/>
            <person name="Kale V."/>
            <person name="Holt S."/>
            <person name="Cochrane G."/>
            <person name="Meng A."/>
            <person name="Brown T."/>
            <person name="Cohen L."/>
        </authorList>
    </citation>
    <scope>NUCLEOTIDE SEQUENCE</scope>
    <source>
        <strain evidence="5">10249 10 AB</strain>
    </source>
</reference>
<dbReference type="AlphaFoldDB" id="A0A7S4AX38"/>
<evidence type="ECO:0000256" key="2">
    <source>
        <dbReference type="PROSITE-ProRule" id="PRU00267"/>
    </source>
</evidence>
<accession>A0A7S4AX38</accession>
<dbReference type="InterPro" id="IPR009071">
    <property type="entry name" value="HMG_box_dom"/>
</dbReference>
<dbReference type="InterPro" id="IPR036910">
    <property type="entry name" value="HMG_box_dom_sf"/>
</dbReference>
<evidence type="ECO:0000256" key="3">
    <source>
        <dbReference type="SAM" id="MobiDB-lite"/>
    </source>
</evidence>